<feature type="transmembrane region" description="Helical" evidence="1">
    <location>
        <begin position="79"/>
        <end position="98"/>
    </location>
</feature>
<keyword evidence="1" id="KW-0812">Transmembrane</keyword>
<evidence type="ECO:0000313" key="3">
    <source>
        <dbReference type="EMBL" id="MDJ1499099.1"/>
    </source>
</evidence>
<keyword evidence="3" id="KW-0238">DNA-binding</keyword>
<dbReference type="GO" id="GO:0003677">
    <property type="term" value="F:DNA binding"/>
    <property type="evidence" value="ECO:0007669"/>
    <property type="project" value="UniProtKB-KW"/>
</dbReference>
<dbReference type="Pfam" id="PF04397">
    <property type="entry name" value="LytTR"/>
    <property type="match status" value="1"/>
</dbReference>
<dbReference type="RefSeq" id="WP_314508636.1">
    <property type="nucleotide sequence ID" value="NZ_JASJOU010000001.1"/>
</dbReference>
<sequence>MTRQRWLQIGGAAFFALFLVTFNSSPLVELLRRQSYYRDLAITFGAAWLIISYVGWITAKLDSYIDWQSDKRQRLLLQILLGLIGASLISYGIAYLQYRFIDPEHVFGTESFLQTELPVIVLLITFCNIIYVSISYYHWQERRYIIQTLPVVEKSEPSISSYLSYLIVTNGQKSIQLAVEHVALIYLEQGITWVATFNNTQYRVDEPLQSIEDKLDPGSFFRVNRQTIVQLSACYSFQSMEYGKIKLHLVPPFTTELTISQKTAPAFRKWMQR</sequence>
<gene>
    <name evidence="3" type="ORF">QNI22_00505</name>
</gene>
<proteinExistence type="predicted"/>
<feature type="transmembrane region" description="Helical" evidence="1">
    <location>
        <begin position="118"/>
        <end position="139"/>
    </location>
</feature>
<dbReference type="EMBL" id="JASJOU010000001">
    <property type="protein sequence ID" value="MDJ1499099.1"/>
    <property type="molecule type" value="Genomic_DNA"/>
</dbReference>
<comment type="caution">
    <text evidence="3">The sequence shown here is derived from an EMBL/GenBank/DDBJ whole genome shotgun (WGS) entry which is preliminary data.</text>
</comment>
<evidence type="ECO:0000259" key="2">
    <source>
        <dbReference type="SMART" id="SM00850"/>
    </source>
</evidence>
<dbReference type="SMART" id="SM00850">
    <property type="entry name" value="LytTR"/>
    <property type="match status" value="1"/>
</dbReference>
<feature type="domain" description="HTH LytTR-type" evidence="2">
    <location>
        <begin position="172"/>
        <end position="272"/>
    </location>
</feature>
<accession>A0AAE3QZT8</accession>
<dbReference type="Gene3D" id="2.40.50.1020">
    <property type="entry name" value="LytTr DNA-binding domain"/>
    <property type="match status" value="1"/>
</dbReference>
<dbReference type="AlphaFoldDB" id="A0AAE3QZT8"/>
<dbReference type="Proteomes" id="UP001232063">
    <property type="component" value="Unassembled WGS sequence"/>
</dbReference>
<dbReference type="InterPro" id="IPR007492">
    <property type="entry name" value="LytTR_DNA-bd_dom"/>
</dbReference>
<keyword evidence="1" id="KW-0472">Membrane</keyword>
<protein>
    <submittedName>
        <fullName evidence="3">LytTR family DNA-binding domain-containing protein</fullName>
    </submittedName>
</protein>
<keyword evidence="1" id="KW-1133">Transmembrane helix</keyword>
<keyword evidence="4" id="KW-1185">Reference proteome</keyword>
<name>A0AAE3QZT8_9BACT</name>
<evidence type="ECO:0000313" key="4">
    <source>
        <dbReference type="Proteomes" id="UP001232063"/>
    </source>
</evidence>
<organism evidence="3 4">
    <name type="scientific">Xanthocytophaga agilis</name>
    <dbReference type="NCBI Taxonomy" id="3048010"/>
    <lineage>
        <taxon>Bacteria</taxon>
        <taxon>Pseudomonadati</taxon>
        <taxon>Bacteroidota</taxon>
        <taxon>Cytophagia</taxon>
        <taxon>Cytophagales</taxon>
        <taxon>Rhodocytophagaceae</taxon>
        <taxon>Xanthocytophaga</taxon>
    </lineage>
</organism>
<evidence type="ECO:0000256" key="1">
    <source>
        <dbReference type="SAM" id="Phobius"/>
    </source>
</evidence>
<feature type="transmembrane region" description="Helical" evidence="1">
    <location>
        <begin position="40"/>
        <end position="59"/>
    </location>
</feature>
<reference evidence="3" key="1">
    <citation type="submission" date="2023-05" db="EMBL/GenBank/DDBJ databases">
        <authorList>
            <person name="Zhang X."/>
        </authorList>
    </citation>
    <scope>NUCLEOTIDE SEQUENCE</scope>
    <source>
        <strain evidence="3">BD1B2-1</strain>
    </source>
</reference>